<protein>
    <submittedName>
        <fullName evidence="1">Uncharacterized protein</fullName>
    </submittedName>
</protein>
<dbReference type="Proteomes" id="UP000297890">
    <property type="component" value="Unassembled WGS sequence"/>
</dbReference>
<sequence length="78" mass="9045">MIFRVVWKIRGIPVGEFLCKRRQVDSLKKAVAKMIPVDGEVVSFDIYQGFNNTQQRKGMPIQWEHVETIFAGSDLLDY</sequence>
<evidence type="ECO:0000313" key="2">
    <source>
        <dbReference type="Proteomes" id="UP000297890"/>
    </source>
</evidence>
<evidence type="ECO:0000313" key="1">
    <source>
        <dbReference type="EMBL" id="TFZ80125.1"/>
    </source>
</evidence>
<dbReference type="EMBL" id="SRIO01000072">
    <property type="protein sequence ID" value="TFZ80125.1"/>
    <property type="molecule type" value="Genomic_DNA"/>
</dbReference>
<reference evidence="1 2" key="1">
    <citation type="journal article" date="2019" name="ISME J.">
        <title>Candidatus Macondimonas diazotrophica, a novel gammaproteobacterial genus dominating crude-oil-contaminated coastal sediments.</title>
        <authorList>
            <person name="Karthikeyan S."/>
            <person name="Konstantinidis K."/>
        </authorList>
    </citation>
    <scope>NUCLEOTIDE SEQUENCE [LARGE SCALE GENOMIC DNA]</scope>
    <source>
        <strain evidence="1 2">KTK01</strain>
    </source>
</reference>
<proteinExistence type="predicted"/>
<accession>A0A4Z0F6C2</accession>
<name>A0A4Z0F6C2_9GAMM</name>
<organism evidence="1 2">
    <name type="scientific">Candidatus Macondimonas diazotrophica</name>
    <dbReference type="NCBI Taxonomy" id="2305248"/>
    <lineage>
        <taxon>Bacteria</taxon>
        <taxon>Pseudomonadati</taxon>
        <taxon>Pseudomonadota</taxon>
        <taxon>Gammaproteobacteria</taxon>
        <taxon>Chromatiales</taxon>
        <taxon>Ectothiorhodospiraceae</taxon>
        <taxon>Candidatus Macondimonas</taxon>
    </lineage>
</organism>
<dbReference type="AlphaFoldDB" id="A0A4Z0F6C2"/>
<gene>
    <name evidence="1" type="ORF">E4680_13920</name>
</gene>
<dbReference type="RefSeq" id="WP_135283029.1">
    <property type="nucleotide sequence ID" value="NZ_SRIO01000072.1"/>
</dbReference>
<keyword evidence="2" id="KW-1185">Reference proteome</keyword>
<comment type="caution">
    <text evidence="1">The sequence shown here is derived from an EMBL/GenBank/DDBJ whole genome shotgun (WGS) entry which is preliminary data.</text>
</comment>